<dbReference type="InterPro" id="IPR013103">
    <property type="entry name" value="RVT_2"/>
</dbReference>
<evidence type="ECO:0000259" key="1">
    <source>
        <dbReference type="Pfam" id="PF07727"/>
    </source>
</evidence>
<comment type="caution">
    <text evidence="2">The sequence shown here is derived from an EMBL/GenBank/DDBJ whole genome shotgun (WGS) entry which is preliminary data.</text>
</comment>
<evidence type="ECO:0000313" key="2">
    <source>
        <dbReference type="EMBL" id="KAL0296116.1"/>
    </source>
</evidence>
<organism evidence="2">
    <name type="scientific">Sesamum radiatum</name>
    <name type="common">Black benniseed</name>
    <dbReference type="NCBI Taxonomy" id="300843"/>
    <lineage>
        <taxon>Eukaryota</taxon>
        <taxon>Viridiplantae</taxon>
        <taxon>Streptophyta</taxon>
        <taxon>Embryophyta</taxon>
        <taxon>Tracheophyta</taxon>
        <taxon>Spermatophyta</taxon>
        <taxon>Magnoliopsida</taxon>
        <taxon>eudicotyledons</taxon>
        <taxon>Gunneridae</taxon>
        <taxon>Pentapetalae</taxon>
        <taxon>asterids</taxon>
        <taxon>lamiids</taxon>
        <taxon>Lamiales</taxon>
        <taxon>Pedaliaceae</taxon>
        <taxon>Sesamum</taxon>
    </lineage>
</organism>
<sequence length="157" mass="17345">MATLCTCLPIITCDDPLSHAFYARTFLAILPHLPALTFLSSPQVSTNTTPALLLPVQHAESKNTITEKLNALQGNNTWTFVPLPSGKKSIGSKWVHKLKLKVDGSIDRYKARLMVKGYHQVEAVDYNDSFLLIVKAINVRLSLAIVLLGWASPATRY</sequence>
<reference evidence="2" key="1">
    <citation type="submission" date="2020-06" db="EMBL/GenBank/DDBJ databases">
        <authorList>
            <person name="Li T."/>
            <person name="Hu X."/>
            <person name="Zhang T."/>
            <person name="Song X."/>
            <person name="Zhang H."/>
            <person name="Dai N."/>
            <person name="Sheng W."/>
            <person name="Hou X."/>
            <person name="Wei L."/>
        </authorList>
    </citation>
    <scope>NUCLEOTIDE SEQUENCE</scope>
    <source>
        <strain evidence="2">G02</strain>
        <tissue evidence="2">Leaf</tissue>
    </source>
</reference>
<dbReference type="EMBL" id="JACGWJ010000032">
    <property type="protein sequence ID" value="KAL0296116.1"/>
    <property type="molecule type" value="Genomic_DNA"/>
</dbReference>
<reference evidence="2" key="2">
    <citation type="journal article" date="2024" name="Plant">
        <title>Genomic evolution and insights into agronomic trait innovations of Sesamum species.</title>
        <authorList>
            <person name="Miao H."/>
            <person name="Wang L."/>
            <person name="Qu L."/>
            <person name="Liu H."/>
            <person name="Sun Y."/>
            <person name="Le M."/>
            <person name="Wang Q."/>
            <person name="Wei S."/>
            <person name="Zheng Y."/>
            <person name="Lin W."/>
            <person name="Duan Y."/>
            <person name="Cao H."/>
            <person name="Xiong S."/>
            <person name="Wang X."/>
            <person name="Wei L."/>
            <person name="Li C."/>
            <person name="Ma Q."/>
            <person name="Ju M."/>
            <person name="Zhao R."/>
            <person name="Li G."/>
            <person name="Mu C."/>
            <person name="Tian Q."/>
            <person name="Mei H."/>
            <person name="Zhang T."/>
            <person name="Gao T."/>
            <person name="Zhang H."/>
        </authorList>
    </citation>
    <scope>NUCLEOTIDE SEQUENCE</scope>
    <source>
        <strain evidence="2">G02</strain>
    </source>
</reference>
<accession>A0AAW2JN94</accession>
<dbReference type="AlphaFoldDB" id="A0AAW2JN94"/>
<protein>
    <submittedName>
        <fullName evidence="2">Mitochondrial protein</fullName>
    </submittedName>
</protein>
<gene>
    <name evidence="2" type="ORF">Sradi_6663700</name>
</gene>
<name>A0AAW2JN94_SESRA</name>
<dbReference type="Pfam" id="PF07727">
    <property type="entry name" value="RVT_2"/>
    <property type="match status" value="1"/>
</dbReference>
<proteinExistence type="predicted"/>
<feature type="domain" description="Reverse transcriptase Ty1/copia-type" evidence="1">
    <location>
        <begin position="75"/>
        <end position="146"/>
    </location>
</feature>